<dbReference type="SMART" id="SM01213">
    <property type="entry name" value="Flo11"/>
    <property type="match status" value="1"/>
</dbReference>
<organism evidence="3 4">
    <name type="scientific">Hanseniaspora osmophila</name>
    <dbReference type="NCBI Taxonomy" id="56408"/>
    <lineage>
        <taxon>Eukaryota</taxon>
        <taxon>Fungi</taxon>
        <taxon>Dikarya</taxon>
        <taxon>Ascomycota</taxon>
        <taxon>Saccharomycotina</taxon>
        <taxon>Saccharomycetes</taxon>
        <taxon>Saccharomycodales</taxon>
        <taxon>Saccharomycodaceae</taxon>
        <taxon>Hanseniaspora</taxon>
    </lineage>
</organism>
<dbReference type="OrthoDB" id="4070545at2759"/>
<feature type="domain" description="Flo11" evidence="2">
    <location>
        <begin position="20"/>
        <end position="214"/>
    </location>
</feature>
<keyword evidence="4" id="KW-1185">Reference proteome</keyword>
<dbReference type="InterPro" id="IPR018789">
    <property type="entry name" value="Flo11"/>
</dbReference>
<protein>
    <recommendedName>
        <fullName evidence="2">Flo11 domain-containing protein</fullName>
    </recommendedName>
</protein>
<comment type="caution">
    <text evidence="3">The sequence shown here is derived from an EMBL/GenBank/DDBJ whole genome shotgun (WGS) entry which is preliminary data.</text>
</comment>
<evidence type="ECO:0000313" key="4">
    <source>
        <dbReference type="Proteomes" id="UP000095728"/>
    </source>
</evidence>
<dbReference type="AlphaFoldDB" id="A0A1E5R848"/>
<evidence type="ECO:0000256" key="1">
    <source>
        <dbReference type="SAM" id="SignalP"/>
    </source>
</evidence>
<evidence type="ECO:0000313" key="3">
    <source>
        <dbReference type="EMBL" id="OEJ83082.1"/>
    </source>
</evidence>
<dbReference type="Proteomes" id="UP000095728">
    <property type="component" value="Unassembled WGS sequence"/>
</dbReference>
<feature type="signal peptide" evidence="1">
    <location>
        <begin position="1"/>
        <end position="23"/>
    </location>
</feature>
<gene>
    <name evidence="3" type="ORF">AWRI3579_g3307</name>
</gene>
<dbReference type="PROSITE" id="PS51824">
    <property type="entry name" value="FLO11"/>
    <property type="match status" value="1"/>
</dbReference>
<name>A0A1E5R848_9ASCO</name>
<proteinExistence type="predicted"/>
<evidence type="ECO:0000259" key="2">
    <source>
        <dbReference type="PROSITE" id="PS51824"/>
    </source>
</evidence>
<feature type="chain" id="PRO_5009184668" description="Flo11 domain-containing protein" evidence="1">
    <location>
        <begin position="24"/>
        <end position="343"/>
    </location>
</feature>
<accession>A0A1E5R848</accession>
<dbReference type="Pfam" id="PF10182">
    <property type="entry name" value="Flo11"/>
    <property type="match status" value="1"/>
</dbReference>
<reference evidence="4" key="1">
    <citation type="journal article" date="2016" name="Genome Announc.">
        <title>Genome sequences of three species of Hanseniaspora isolated from spontaneous wine fermentations.</title>
        <authorList>
            <person name="Sternes P.R."/>
            <person name="Lee D."/>
            <person name="Kutyna D.R."/>
            <person name="Borneman A.R."/>
        </authorList>
    </citation>
    <scope>NUCLEOTIDE SEQUENCE [LARGE SCALE GENOMIC DNA]</scope>
    <source>
        <strain evidence="4">AWRI3579</strain>
    </source>
</reference>
<sequence length="343" mass="38020">MLLNHFILRVFALIPLIAQLVSAGATCTPFKQCQQNNMWYFQNVGGMPYYFELTRVEYLSGTSYSITFHVWSDANIPLTSLNELKFLGSGIQSSDVMIYSLNTGAGLNDPNFNPTDFTKTITVDTSSANYGSSLTGLPAGFGFQFDYCKGMNTYSTPKNSAFYSGYDYTCQCDWTYGATSFDYYTSCNGDNNCNSQAAFSNWLWPKQCGSLSDQTKKSQISSLSAANPYSYCTYAGTPKADFTSYFKVWWTPDACKSYTPTKTTAKTTIPTTPTTIKTTTSACTTTKKTTTKKKNTKKTTKKKTRTPECTTTKKTTPTPTPTPRPSCTENFFCDKLFQGACDV</sequence>
<dbReference type="EMBL" id="LPNM01000009">
    <property type="protein sequence ID" value="OEJ83082.1"/>
    <property type="molecule type" value="Genomic_DNA"/>
</dbReference>
<keyword evidence="1" id="KW-0732">Signal</keyword>
<dbReference type="InParanoid" id="A0A1E5R848"/>